<dbReference type="Gene3D" id="3.40.50.300">
    <property type="entry name" value="P-loop containing nucleotide triphosphate hydrolases"/>
    <property type="match status" value="1"/>
</dbReference>
<proteinExistence type="predicted"/>
<evidence type="ECO:0000256" key="3">
    <source>
        <dbReference type="ARBA" id="ARBA00022840"/>
    </source>
</evidence>
<dbReference type="EMBL" id="CACRUX010000009">
    <property type="protein sequence ID" value="VYT69985.1"/>
    <property type="molecule type" value="Genomic_DNA"/>
</dbReference>
<dbReference type="PANTHER" id="PTHR42781">
    <property type="entry name" value="SPERMIDINE/PUTRESCINE IMPORT ATP-BINDING PROTEIN POTA"/>
    <property type="match status" value="1"/>
</dbReference>
<dbReference type="PROSITE" id="PS00211">
    <property type="entry name" value="ABC_TRANSPORTER_1"/>
    <property type="match status" value="1"/>
</dbReference>
<keyword evidence="2" id="KW-0547">Nucleotide-binding</keyword>
<organism evidence="5">
    <name type="scientific">Veillonella ratti</name>
    <dbReference type="NCBI Taxonomy" id="103892"/>
    <lineage>
        <taxon>Bacteria</taxon>
        <taxon>Bacillati</taxon>
        <taxon>Bacillota</taxon>
        <taxon>Negativicutes</taxon>
        <taxon>Veillonellales</taxon>
        <taxon>Veillonellaceae</taxon>
        <taxon>Veillonella</taxon>
    </lineage>
</organism>
<protein>
    <submittedName>
        <fullName evidence="5">Fe(3+) ions import ATP-binding protein FbpC</fullName>
        <ecNumber evidence="5">3.6.3.30</ecNumber>
    </submittedName>
</protein>
<dbReference type="AlphaFoldDB" id="A0A6N2YSN8"/>
<dbReference type="GO" id="GO:0005524">
    <property type="term" value="F:ATP binding"/>
    <property type="evidence" value="ECO:0007669"/>
    <property type="project" value="UniProtKB-KW"/>
</dbReference>
<keyword evidence="5" id="KW-0378">Hydrolase</keyword>
<dbReference type="InterPro" id="IPR003593">
    <property type="entry name" value="AAA+_ATPase"/>
</dbReference>
<dbReference type="InterPro" id="IPR050093">
    <property type="entry name" value="ABC_SmlMolc_Importer"/>
</dbReference>
<reference evidence="5" key="1">
    <citation type="submission" date="2019-11" db="EMBL/GenBank/DDBJ databases">
        <authorList>
            <person name="Feng L."/>
        </authorList>
    </citation>
    <scope>NUCLEOTIDE SEQUENCE</scope>
    <source>
        <strain evidence="5">VrattiLFYP33</strain>
    </source>
</reference>
<name>A0A6N2YSN8_9FIRM</name>
<dbReference type="InterPro" id="IPR027417">
    <property type="entry name" value="P-loop_NTPase"/>
</dbReference>
<dbReference type="SMART" id="SM00382">
    <property type="entry name" value="AAA"/>
    <property type="match status" value="1"/>
</dbReference>
<dbReference type="EC" id="3.6.3.30" evidence="5"/>
<evidence type="ECO:0000256" key="1">
    <source>
        <dbReference type="ARBA" id="ARBA00022448"/>
    </source>
</evidence>
<dbReference type="InterPro" id="IPR003439">
    <property type="entry name" value="ABC_transporter-like_ATP-bd"/>
</dbReference>
<sequence>MIEFDIKIQRPTILVQGKGILSEGITALTGASGNGKSTLLKSLAGLIKPKAGFISHDGAYWFHKEKNIFVKPQRREVGYMPQGNIVFPHMNVVHNITYSKRGDKELLNRILERLHLEQYTHTKAGNLSGGEQQRVALGRALYAKPCILLLDEPLSALDWTLREQVQDDIVKIIKEWRIPCLWVTHNEAEAKAVGDSRWQFKDGLLHS</sequence>
<evidence type="ECO:0000313" key="5">
    <source>
        <dbReference type="EMBL" id="VYT69985.1"/>
    </source>
</evidence>
<keyword evidence="3 5" id="KW-0067">ATP-binding</keyword>
<evidence type="ECO:0000256" key="2">
    <source>
        <dbReference type="ARBA" id="ARBA00022741"/>
    </source>
</evidence>
<dbReference type="Pfam" id="PF00005">
    <property type="entry name" value="ABC_tran"/>
    <property type="match status" value="1"/>
</dbReference>
<accession>A0A6N2YSN8</accession>
<feature type="domain" description="ABC transporter" evidence="4">
    <location>
        <begin position="1"/>
        <end position="207"/>
    </location>
</feature>
<dbReference type="PANTHER" id="PTHR42781:SF4">
    <property type="entry name" value="SPERMIDINE_PUTRESCINE IMPORT ATP-BINDING PROTEIN POTA"/>
    <property type="match status" value="1"/>
</dbReference>
<dbReference type="InterPro" id="IPR017871">
    <property type="entry name" value="ABC_transporter-like_CS"/>
</dbReference>
<dbReference type="PROSITE" id="PS50893">
    <property type="entry name" value="ABC_TRANSPORTER_2"/>
    <property type="match status" value="1"/>
</dbReference>
<dbReference type="SUPFAM" id="SSF52540">
    <property type="entry name" value="P-loop containing nucleoside triphosphate hydrolases"/>
    <property type="match status" value="1"/>
</dbReference>
<dbReference type="RefSeq" id="WP_156703953.1">
    <property type="nucleotide sequence ID" value="NZ_CACRUX010000009.1"/>
</dbReference>
<gene>
    <name evidence="5" type="primary">fbpC</name>
    <name evidence="5" type="ORF">VRLFYP33_00313</name>
</gene>
<evidence type="ECO:0000259" key="4">
    <source>
        <dbReference type="PROSITE" id="PS50893"/>
    </source>
</evidence>
<keyword evidence="1" id="KW-0813">Transport</keyword>
<dbReference type="GO" id="GO:0016887">
    <property type="term" value="F:ATP hydrolysis activity"/>
    <property type="evidence" value="ECO:0007669"/>
    <property type="project" value="InterPro"/>
</dbReference>